<dbReference type="SUPFAM" id="SSF48452">
    <property type="entry name" value="TPR-like"/>
    <property type="match status" value="1"/>
</dbReference>
<dbReference type="SMART" id="SM00028">
    <property type="entry name" value="TPR"/>
    <property type="match status" value="5"/>
</dbReference>
<reference evidence="4" key="1">
    <citation type="submission" date="2020-08" db="EMBL/GenBank/DDBJ databases">
        <title>Ramlibacter sp. USB13 16S ribosomal RNA gene genome sequencing and assembly.</title>
        <authorList>
            <person name="Kang M."/>
        </authorList>
    </citation>
    <scope>NUCLEOTIDE SEQUENCE</scope>
    <source>
        <strain evidence="4">USB13</strain>
    </source>
</reference>
<dbReference type="Pfam" id="PF13432">
    <property type="entry name" value="TPR_16"/>
    <property type="match status" value="2"/>
</dbReference>
<keyword evidence="1" id="KW-0677">Repeat</keyword>
<dbReference type="PROSITE" id="PS50005">
    <property type="entry name" value="TPR"/>
    <property type="match status" value="1"/>
</dbReference>
<dbReference type="Proteomes" id="UP000608513">
    <property type="component" value="Unassembled WGS sequence"/>
</dbReference>
<dbReference type="PANTHER" id="PTHR45586">
    <property type="entry name" value="TPR REPEAT-CONTAINING PROTEIN PA4667"/>
    <property type="match status" value="1"/>
</dbReference>
<evidence type="ECO:0000313" key="4">
    <source>
        <dbReference type="EMBL" id="MBC5782776.1"/>
    </source>
</evidence>
<dbReference type="InterPro" id="IPR019734">
    <property type="entry name" value="TPR_rpt"/>
</dbReference>
<dbReference type="Gene3D" id="1.25.40.10">
    <property type="entry name" value="Tetratricopeptide repeat domain"/>
    <property type="match status" value="2"/>
</dbReference>
<evidence type="ECO:0000256" key="1">
    <source>
        <dbReference type="ARBA" id="ARBA00022737"/>
    </source>
</evidence>
<sequence length="578" mass="63008">MMGGLFARLRRRPEAEAQAQRGEDAAAKAAAALAEGNAALQRQDFAEAARQYRVAADAQPADAVARLNLGFVLLETGDATGAVDSLEQAIALGQAGDAFLPDAFFLRGRAQRMLGRDDDALASYRAALDRRPDFEEPLAEAIDLLLAGGRAEQAFEIARAAQARTTSPTPWMLAARALHQMQRTEEALATLAALLARHPDHPGALESRGTLLLEVDRAEEALADFQRMEAVHGPSVQGVVNQAVALLELERPQDVVRVTREAAQAHPDHAELQLNRAFAQLTLGDWTEGWNGFDRRWQAWIGKDAPWERWPRWRGEDLSGRTILLVCEQGLGDSLLCLRYVPLVARRAREVVLVLQAPLLPVAQGLAPNCRTIPLGAPVPAVDCQCPLMGLPQVFGTTPGTVPAQVPTPHVDAQRVARWRAVLPEGPGPRVGLVWSGGAKPRHRSVPLAQLAGLAALPCRFVSVQQEVREDDRAAMAAWPGLFDAGPLLHDFGDTAALLQCLDLLVTVDTSVAHLAGALGVPVWNLLRFAPDWRWLLDRGDTPWYPSMRLLRQRALGDWGPVVAQVQRELQSWQAPRQ</sequence>
<evidence type="ECO:0000256" key="3">
    <source>
        <dbReference type="PROSITE-ProRule" id="PRU00339"/>
    </source>
</evidence>
<proteinExistence type="predicted"/>
<keyword evidence="2 3" id="KW-0802">TPR repeat</keyword>
<dbReference type="AlphaFoldDB" id="A0A923MQ19"/>
<dbReference type="InterPro" id="IPR051012">
    <property type="entry name" value="CellSynth/LPSAsmb/PSIAsmb"/>
</dbReference>
<dbReference type="SUPFAM" id="SSF53756">
    <property type="entry name" value="UDP-Glycosyltransferase/glycogen phosphorylase"/>
    <property type="match status" value="1"/>
</dbReference>
<dbReference type="EMBL" id="JACORT010000002">
    <property type="protein sequence ID" value="MBC5782776.1"/>
    <property type="molecule type" value="Genomic_DNA"/>
</dbReference>
<protein>
    <submittedName>
        <fullName evidence="4">Glycosyltransferase family protein</fullName>
    </submittedName>
</protein>
<feature type="repeat" description="TPR" evidence="3">
    <location>
        <begin position="101"/>
        <end position="134"/>
    </location>
</feature>
<organism evidence="4 5">
    <name type="scientific">Ramlibacter cellulosilyticus</name>
    <dbReference type="NCBI Taxonomy" id="2764187"/>
    <lineage>
        <taxon>Bacteria</taxon>
        <taxon>Pseudomonadati</taxon>
        <taxon>Pseudomonadota</taxon>
        <taxon>Betaproteobacteria</taxon>
        <taxon>Burkholderiales</taxon>
        <taxon>Comamonadaceae</taxon>
        <taxon>Ramlibacter</taxon>
    </lineage>
</organism>
<evidence type="ECO:0000313" key="5">
    <source>
        <dbReference type="Proteomes" id="UP000608513"/>
    </source>
</evidence>
<evidence type="ECO:0000256" key="2">
    <source>
        <dbReference type="ARBA" id="ARBA00022803"/>
    </source>
</evidence>
<dbReference type="PANTHER" id="PTHR45586:SF1">
    <property type="entry name" value="LIPOPOLYSACCHARIDE ASSEMBLY PROTEIN B"/>
    <property type="match status" value="1"/>
</dbReference>
<gene>
    <name evidence="4" type="ORF">H8N03_07445</name>
</gene>
<name>A0A923MQ19_9BURK</name>
<dbReference type="Pfam" id="PF13174">
    <property type="entry name" value="TPR_6"/>
    <property type="match status" value="1"/>
</dbReference>
<accession>A0A923MQ19</accession>
<dbReference type="RefSeq" id="WP_187075524.1">
    <property type="nucleotide sequence ID" value="NZ_JACORT010000002.1"/>
</dbReference>
<dbReference type="Gene3D" id="3.40.50.2000">
    <property type="entry name" value="Glycogen Phosphorylase B"/>
    <property type="match status" value="1"/>
</dbReference>
<keyword evidence="5" id="KW-1185">Reference proteome</keyword>
<comment type="caution">
    <text evidence="4">The sequence shown here is derived from an EMBL/GenBank/DDBJ whole genome shotgun (WGS) entry which is preliminary data.</text>
</comment>
<dbReference type="InterPro" id="IPR011990">
    <property type="entry name" value="TPR-like_helical_dom_sf"/>
</dbReference>